<accession>A0A0F9TUR2</accession>
<comment type="caution">
    <text evidence="2">The sequence shown here is derived from an EMBL/GenBank/DDBJ whole genome shotgun (WGS) entry which is preliminary data.</text>
</comment>
<dbReference type="AlphaFoldDB" id="A0A0F9TUR2"/>
<evidence type="ECO:0000313" key="2">
    <source>
        <dbReference type="EMBL" id="KKN83084.1"/>
    </source>
</evidence>
<keyword evidence="1" id="KW-0812">Transmembrane</keyword>
<name>A0A0F9TUR2_9ZZZZ</name>
<sequence>MHIVFIDIRQDVFMTDPVDSLDSFFTNMTIFQWIPIIVVSLSLVFIILFNKGIIKWT</sequence>
<reference evidence="2" key="1">
    <citation type="journal article" date="2015" name="Nature">
        <title>Complex archaea that bridge the gap between prokaryotes and eukaryotes.</title>
        <authorList>
            <person name="Spang A."/>
            <person name="Saw J.H."/>
            <person name="Jorgensen S.L."/>
            <person name="Zaremba-Niedzwiedzka K."/>
            <person name="Martijn J."/>
            <person name="Lind A.E."/>
            <person name="van Eijk R."/>
            <person name="Schleper C."/>
            <person name="Guy L."/>
            <person name="Ettema T.J."/>
        </authorList>
    </citation>
    <scope>NUCLEOTIDE SEQUENCE</scope>
</reference>
<organism evidence="2">
    <name type="scientific">marine sediment metagenome</name>
    <dbReference type="NCBI Taxonomy" id="412755"/>
    <lineage>
        <taxon>unclassified sequences</taxon>
        <taxon>metagenomes</taxon>
        <taxon>ecological metagenomes</taxon>
    </lineage>
</organism>
<dbReference type="EMBL" id="LAZR01000191">
    <property type="protein sequence ID" value="KKN83084.1"/>
    <property type="molecule type" value="Genomic_DNA"/>
</dbReference>
<gene>
    <name evidence="2" type="ORF">LCGC14_0303500</name>
</gene>
<proteinExistence type="predicted"/>
<feature type="transmembrane region" description="Helical" evidence="1">
    <location>
        <begin position="30"/>
        <end position="49"/>
    </location>
</feature>
<keyword evidence="1" id="KW-1133">Transmembrane helix</keyword>
<protein>
    <submittedName>
        <fullName evidence="2">Uncharacterized protein</fullName>
    </submittedName>
</protein>
<evidence type="ECO:0000256" key="1">
    <source>
        <dbReference type="SAM" id="Phobius"/>
    </source>
</evidence>
<keyword evidence="1" id="KW-0472">Membrane</keyword>